<proteinExistence type="inferred from homology"/>
<dbReference type="PANTHER" id="PTHR47989:SF5">
    <property type="entry name" value="PROTEIN KINASE DOMAIN-CONTAINING PROTEIN"/>
    <property type="match status" value="1"/>
</dbReference>
<dbReference type="InterPro" id="IPR008271">
    <property type="entry name" value="Ser/Thr_kinase_AS"/>
</dbReference>
<dbReference type="PROSITE" id="PS00107">
    <property type="entry name" value="PROTEIN_KINASE_ATP"/>
    <property type="match status" value="1"/>
</dbReference>
<dbReference type="Proteomes" id="UP000594263">
    <property type="component" value="Unplaced"/>
</dbReference>
<dbReference type="GO" id="GO:0005524">
    <property type="term" value="F:ATP binding"/>
    <property type="evidence" value="ECO:0007669"/>
    <property type="project" value="UniProtKB-UniRule"/>
</dbReference>
<dbReference type="InterPro" id="IPR001245">
    <property type="entry name" value="Ser-Thr/Tyr_kinase_cat_dom"/>
</dbReference>
<organism evidence="9 10">
    <name type="scientific">Kalanchoe fedtschenkoi</name>
    <name type="common">Lavender scallops</name>
    <name type="synonym">South American air plant</name>
    <dbReference type="NCBI Taxonomy" id="63787"/>
    <lineage>
        <taxon>Eukaryota</taxon>
        <taxon>Viridiplantae</taxon>
        <taxon>Streptophyta</taxon>
        <taxon>Embryophyta</taxon>
        <taxon>Tracheophyta</taxon>
        <taxon>Spermatophyta</taxon>
        <taxon>Magnoliopsida</taxon>
        <taxon>eudicotyledons</taxon>
        <taxon>Gunneridae</taxon>
        <taxon>Pentapetalae</taxon>
        <taxon>Saxifragales</taxon>
        <taxon>Crassulaceae</taxon>
        <taxon>Kalanchoe</taxon>
    </lineage>
</organism>
<name>A0A7N1A3B2_KALFE</name>
<keyword evidence="1 7" id="KW-0723">Serine/threonine-protein kinase</keyword>
<dbReference type="AlphaFoldDB" id="A0A7N1A3B2"/>
<evidence type="ECO:0000256" key="6">
    <source>
        <dbReference type="PROSITE-ProRule" id="PRU10141"/>
    </source>
</evidence>
<keyword evidence="3 6" id="KW-0547">Nucleotide-binding</keyword>
<accession>A0A7N1A3B2</accession>
<feature type="domain" description="Protein kinase" evidence="8">
    <location>
        <begin position="57"/>
        <end position="330"/>
    </location>
</feature>
<dbReference type="InterPro" id="IPR000719">
    <property type="entry name" value="Prot_kinase_dom"/>
</dbReference>
<dbReference type="InterPro" id="IPR017441">
    <property type="entry name" value="Protein_kinase_ATP_BS"/>
</dbReference>
<dbReference type="SMART" id="SM00220">
    <property type="entry name" value="S_TKc"/>
    <property type="match status" value="1"/>
</dbReference>
<evidence type="ECO:0000313" key="10">
    <source>
        <dbReference type="Proteomes" id="UP000594263"/>
    </source>
</evidence>
<evidence type="ECO:0000256" key="1">
    <source>
        <dbReference type="ARBA" id="ARBA00022527"/>
    </source>
</evidence>
<keyword evidence="2" id="KW-0808">Transferase</keyword>
<dbReference type="Pfam" id="PF07714">
    <property type="entry name" value="PK_Tyr_Ser-Thr"/>
    <property type="match status" value="1"/>
</dbReference>
<evidence type="ECO:0000256" key="3">
    <source>
        <dbReference type="ARBA" id="ARBA00022741"/>
    </source>
</evidence>
<dbReference type="OMA" id="ICDHRIG"/>
<keyword evidence="10" id="KW-1185">Reference proteome</keyword>
<dbReference type="GO" id="GO:0004674">
    <property type="term" value="F:protein serine/threonine kinase activity"/>
    <property type="evidence" value="ECO:0007669"/>
    <property type="project" value="UniProtKB-KW"/>
</dbReference>
<keyword evidence="4" id="KW-0418">Kinase</keyword>
<sequence length="490" mass="53855">MGYFSCNADSAIPICHSITHKKTTKQPNKHSSNKVRHQDQEITQFSYSELQIATNNFSMEMFLGKGSHGRVYRAALHGGKLIAAVKKTKGYKRDRCATSPAENEIEILSKVRNPGLVNLIGFCVDSAGEKLIVVEYMSNGTLYDLLHTSNKPLGWRKRIQLALEVARAVHSLHSANPPVIHRDIKSSNVLLDRNMSARLGDFGLALRGHVEDVRIKCTPPAGTLGYLDPSYLAPGDLSTKSDVFSFGILVLEIVSGRNAIDVDYSPPSIIDWAIPLIRICDFSAICDRRIGSPADTSIAQQLALLASRCVAVEAERRPEMGEVAKCLKELRKRVGASSSWSKFTMCVRKPEGSGPGRQLVVSDIDNNHGVQETVVKDLKAGLRGNRIRVSSLELLSNGTRPRGEGMSRSRSIGSVDEIRQVTDGKKLESSVKTRVVRLNKSRSVGLLHGRSLVRFSREREDAVRDQTGEETESLIGTHGQGMIKKYVTAS</sequence>
<dbReference type="SUPFAM" id="SSF56112">
    <property type="entry name" value="Protein kinase-like (PK-like)"/>
    <property type="match status" value="1"/>
</dbReference>
<dbReference type="PROSITE" id="PS50011">
    <property type="entry name" value="PROTEIN_KINASE_DOM"/>
    <property type="match status" value="1"/>
</dbReference>
<evidence type="ECO:0000256" key="5">
    <source>
        <dbReference type="ARBA" id="ARBA00022840"/>
    </source>
</evidence>
<dbReference type="Gene3D" id="3.30.200.20">
    <property type="entry name" value="Phosphorylase Kinase, domain 1"/>
    <property type="match status" value="1"/>
</dbReference>
<dbReference type="Gramene" id="Kaladp0089s0064.1.v1.1">
    <property type="protein sequence ID" value="Kaladp0089s0064.1.v1.1.CDS.1"/>
    <property type="gene ID" value="Kaladp0089s0064.v1.1"/>
</dbReference>
<evidence type="ECO:0000256" key="7">
    <source>
        <dbReference type="RuleBase" id="RU000304"/>
    </source>
</evidence>
<reference evidence="9" key="1">
    <citation type="submission" date="2021-01" db="UniProtKB">
        <authorList>
            <consortium name="EnsemblPlants"/>
        </authorList>
    </citation>
    <scope>IDENTIFICATION</scope>
</reference>
<evidence type="ECO:0000256" key="2">
    <source>
        <dbReference type="ARBA" id="ARBA00022679"/>
    </source>
</evidence>
<evidence type="ECO:0000259" key="8">
    <source>
        <dbReference type="PROSITE" id="PS50011"/>
    </source>
</evidence>
<dbReference type="InterPro" id="IPR011009">
    <property type="entry name" value="Kinase-like_dom_sf"/>
</dbReference>
<dbReference type="PROSITE" id="PS00108">
    <property type="entry name" value="PROTEIN_KINASE_ST"/>
    <property type="match status" value="1"/>
</dbReference>
<keyword evidence="5 6" id="KW-0067">ATP-binding</keyword>
<dbReference type="PANTHER" id="PTHR47989">
    <property type="entry name" value="OS01G0750732 PROTEIN"/>
    <property type="match status" value="1"/>
</dbReference>
<feature type="binding site" evidence="6">
    <location>
        <position position="87"/>
    </location>
    <ligand>
        <name>ATP</name>
        <dbReference type="ChEBI" id="CHEBI:30616"/>
    </ligand>
</feature>
<dbReference type="EnsemblPlants" id="Kaladp0089s0064.1.v1.1">
    <property type="protein sequence ID" value="Kaladp0089s0064.1.v1.1.CDS.1"/>
    <property type="gene ID" value="Kaladp0089s0064.v1.1"/>
</dbReference>
<protein>
    <recommendedName>
        <fullName evidence="8">Protein kinase domain-containing protein</fullName>
    </recommendedName>
</protein>
<evidence type="ECO:0000313" key="9">
    <source>
        <dbReference type="EnsemblPlants" id="Kaladp0089s0064.1.v1.1.CDS.1"/>
    </source>
</evidence>
<evidence type="ECO:0000256" key="4">
    <source>
        <dbReference type="ARBA" id="ARBA00022777"/>
    </source>
</evidence>
<dbReference type="Gene3D" id="1.10.510.10">
    <property type="entry name" value="Transferase(Phosphotransferase) domain 1"/>
    <property type="match status" value="1"/>
</dbReference>
<comment type="similarity">
    <text evidence="7">Belongs to the protein kinase superfamily.</text>
</comment>